<evidence type="ECO:0000313" key="4">
    <source>
        <dbReference type="EMBL" id="KGF96931.1"/>
    </source>
</evidence>
<dbReference type="Gene3D" id="3.40.50.720">
    <property type="entry name" value="NAD(P)-binding Rossmann-like Domain"/>
    <property type="match status" value="1"/>
</dbReference>
<sequence length="290" mass="33298">MSTKKKVLILGSTGRLGGLIKNKYENIHNIDVIGVSSRLLNDFYHCESTIYSELREFLILQDPDLIINCAAMTNVDKCETEIEKAYEINQKIPENIYEIIIKHHLKCKVVQISTDQVYKSKSFTDLGEEEPINIYGKTKLGGDKLISKISKSLIFRTNFLWGFGKYNQVSWLIDNCSSENRFYLFKDVICNPLHMDYLANFIINNSFKDINGIFNLGSSDALSKAEIFKKIANKLHLDLSNAEEVYIDEVNMVAPRPKIMSMNINRTELAFNLRLPNMDETLDSLLIDYK</sequence>
<dbReference type="SUPFAM" id="SSF51735">
    <property type="entry name" value="NAD(P)-binding Rossmann-fold domains"/>
    <property type="match status" value="1"/>
</dbReference>
<dbReference type="Proteomes" id="UP000030445">
    <property type="component" value="Unassembled WGS sequence"/>
</dbReference>
<keyword evidence="2 4" id="KW-0560">Oxidoreductase</keyword>
<dbReference type="InterPro" id="IPR036291">
    <property type="entry name" value="NAD(P)-bd_dom_sf"/>
</dbReference>
<accession>A0A0A2A7V7</accession>
<dbReference type="STRING" id="74545.EU96_1570"/>
<comment type="function">
    <text evidence="2">Catalyzes the reduction of dTDP-6-deoxy-L-lyxo-4-hexulose to yield dTDP-L-rhamnose.</text>
</comment>
<organism evidence="4 5">
    <name type="scientific">Prochlorococcus marinus str. MIT 9302</name>
    <dbReference type="NCBI Taxonomy" id="74545"/>
    <lineage>
        <taxon>Bacteria</taxon>
        <taxon>Bacillati</taxon>
        <taxon>Cyanobacteriota</taxon>
        <taxon>Cyanophyceae</taxon>
        <taxon>Synechococcales</taxon>
        <taxon>Prochlorococcaceae</taxon>
        <taxon>Prochlorococcus</taxon>
    </lineage>
</organism>
<protein>
    <recommendedName>
        <fullName evidence="2">dTDP-4-dehydrorhamnose reductase</fullName>
        <ecNumber evidence="2">1.1.1.133</ecNumber>
    </recommendedName>
</protein>
<dbReference type="OrthoDB" id="9803892at2"/>
<proteinExistence type="inferred from homology"/>
<dbReference type="eggNOG" id="COG1091">
    <property type="taxonomic scope" value="Bacteria"/>
</dbReference>
<dbReference type="Gene3D" id="3.90.25.10">
    <property type="entry name" value="UDP-galactose 4-epimerase, domain 1"/>
    <property type="match status" value="1"/>
</dbReference>
<dbReference type="UniPathway" id="UPA00124"/>
<comment type="similarity">
    <text evidence="1 2">Belongs to the dTDP-4-dehydrorhamnose reductase family.</text>
</comment>
<dbReference type="AlphaFoldDB" id="A0A0A2A7V7"/>
<dbReference type="InterPro" id="IPR005913">
    <property type="entry name" value="dTDP_dehydrorham_reduct"/>
</dbReference>
<gene>
    <name evidence="4" type="ORF">EU96_1570</name>
</gene>
<dbReference type="PANTHER" id="PTHR10491:SF4">
    <property type="entry name" value="METHIONINE ADENOSYLTRANSFERASE 2 SUBUNIT BETA"/>
    <property type="match status" value="1"/>
</dbReference>
<evidence type="ECO:0000259" key="3">
    <source>
        <dbReference type="Pfam" id="PF04321"/>
    </source>
</evidence>
<reference evidence="5" key="1">
    <citation type="journal article" date="2014" name="Sci. Data">
        <title>Genomes of diverse isolates of the marine cyanobacterium Prochlorococcus.</title>
        <authorList>
            <person name="Biller S."/>
            <person name="Berube P."/>
            <person name="Thompson J."/>
            <person name="Kelly L."/>
            <person name="Roggensack S."/>
            <person name="Awad L."/>
            <person name="Roache-Johnson K."/>
            <person name="Ding H."/>
            <person name="Giovannoni S.J."/>
            <person name="Moore L.R."/>
            <person name="Chisholm S.W."/>
        </authorList>
    </citation>
    <scope>NUCLEOTIDE SEQUENCE [LARGE SCALE GENOMIC DNA]</scope>
    <source>
        <strain evidence="5">MIT 9302</strain>
    </source>
</reference>
<dbReference type="GO" id="GO:0048270">
    <property type="term" value="F:methionine adenosyltransferase regulator activity"/>
    <property type="evidence" value="ECO:0007669"/>
    <property type="project" value="TreeGrafter"/>
</dbReference>
<feature type="domain" description="RmlD-like substrate binding" evidence="3">
    <location>
        <begin position="6"/>
        <end position="287"/>
    </location>
</feature>
<dbReference type="EMBL" id="JNAM01000011">
    <property type="protein sequence ID" value="KGF96931.1"/>
    <property type="molecule type" value="Genomic_DNA"/>
</dbReference>
<comment type="caution">
    <text evidence="4">The sequence shown here is derived from an EMBL/GenBank/DDBJ whole genome shotgun (WGS) entry which is preliminary data.</text>
</comment>
<dbReference type="PANTHER" id="PTHR10491">
    <property type="entry name" value="DTDP-4-DEHYDRORHAMNOSE REDUCTASE"/>
    <property type="match status" value="1"/>
</dbReference>
<dbReference type="Pfam" id="PF04321">
    <property type="entry name" value="RmlD_sub_bind"/>
    <property type="match status" value="1"/>
</dbReference>
<keyword evidence="2" id="KW-0521">NADP</keyword>
<dbReference type="GO" id="GO:0006556">
    <property type="term" value="P:S-adenosylmethionine biosynthetic process"/>
    <property type="evidence" value="ECO:0007669"/>
    <property type="project" value="TreeGrafter"/>
</dbReference>
<name>A0A0A2A7V7_PROMR</name>
<evidence type="ECO:0000256" key="1">
    <source>
        <dbReference type="ARBA" id="ARBA00010944"/>
    </source>
</evidence>
<dbReference type="RefSeq" id="WP_032527180.1">
    <property type="nucleotide sequence ID" value="NZ_CP138951.1"/>
</dbReference>
<evidence type="ECO:0000313" key="5">
    <source>
        <dbReference type="Proteomes" id="UP000030445"/>
    </source>
</evidence>
<dbReference type="InterPro" id="IPR029903">
    <property type="entry name" value="RmlD-like-bd"/>
</dbReference>
<dbReference type="GO" id="GO:0019305">
    <property type="term" value="P:dTDP-rhamnose biosynthetic process"/>
    <property type="evidence" value="ECO:0007669"/>
    <property type="project" value="UniProtKB-UniPathway"/>
</dbReference>
<dbReference type="EC" id="1.1.1.133" evidence="2"/>
<evidence type="ECO:0000256" key="2">
    <source>
        <dbReference type="RuleBase" id="RU364082"/>
    </source>
</evidence>
<dbReference type="GO" id="GO:0048269">
    <property type="term" value="C:methionine adenosyltransferase complex"/>
    <property type="evidence" value="ECO:0007669"/>
    <property type="project" value="TreeGrafter"/>
</dbReference>
<dbReference type="GO" id="GO:0008831">
    <property type="term" value="F:dTDP-4-dehydrorhamnose reductase activity"/>
    <property type="evidence" value="ECO:0007669"/>
    <property type="project" value="UniProtKB-EC"/>
</dbReference>
<comment type="pathway">
    <text evidence="2">Carbohydrate biosynthesis; dTDP-L-rhamnose biosynthesis.</text>
</comment>